<feature type="region of interest" description="Disordered" evidence="11">
    <location>
        <begin position="770"/>
        <end position="791"/>
    </location>
</feature>
<dbReference type="InterPro" id="IPR013356">
    <property type="entry name" value="T2SS_GspD"/>
</dbReference>
<keyword evidence="9" id="KW-0998">Cell outer membrane</keyword>
<comment type="subcellular location">
    <subcellularLocation>
        <location evidence="1 10">Cell outer membrane</location>
    </subcellularLocation>
</comment>
<protein>
    <submittedName>
        <fullName evidence="15">General secretion pathway protein D</fullName>
    </submittedName>
</protein>
<feature type="compositionally biased region" description="Gly residues" evidence="11">
    <location>
        <begin position="403"/>
        <end position="421"/>
    </location>
</feature>
<evidence type="ECO:0000259" key="12">
    <source>
        <dbReference type="Pfam" id="PF00263"/>
    </source>
</evidence>
<evidence type="ECO:0000313" key="16">
    <source>
        <dbReference type="Proteomes" id="UP000198925"/>
    </source>
</evidence>
<organism evidence="15 16">
    <name type="scientific">Belnapia rosea</name>
    <dbReference type="NCBI Taxonomy" id="938405"/>
    <lineage>
        <taxon>Bacteria</taxon>
        <taxon>Pseudomonadati</taxon>
        <taxon>Pseudomonadota</taxon>
        <taxon>Alphaproteobacteria</taxon>
        <taxon>Acetobacterales</taxon>
        <taxon>Roseomonadaceae</taxon>
        <taxon>Belnapia</taxon>
    </lineage>
</organism>
<keyword evidence="3 10" id="KW-0813">Transport</keyword>
<evidence type="ECO:0000256" key="7">
    <source>
        <dbReference type="ARBA" id="ARBA00022927"/>
    </source>
</evidence>
<feature type="domain" description="Type II/III secretion system secretin-like" evidence="12">
    <location>
        <begin position="575"/>
        <end position="742"/>
    </location>
</feature>
<evidence type="ECO:0000256" key="9">
    <source>
        <dbReference type="ARBA" id="ARBA00023237"/>
    </source>
</evidence>
<dbReference type="STRING" id="938405.SAMN02927895_05465"/>
<evidence type="ECO:0000256" key="10">
    <source>
        <dbReference type="RuleBase" id="RU004004"/>
    </source>
</evidence>
<accession>A0A1G7DST1</accession>
<evidence type="ECO:0000313" key="15">
    <source>
        <dbReference type="EMBL" id="SDE53955.1"/>
    </source>
</evidence>
<feature type="domain" description="NolW-like" evidence="13">
    <location>
        <begin position="342"/>
        <end position="504"/>
    </location>
</feature>
<dbReference type="Gene3D" id="3.30.1370.120">
    <property type="match status" value="2"/>
</dbReference>
<reference evidence="15 16" key="1">
    <citation type="submission" date="2016-10" db="EMBL/GenBank/DDBJ databases">
        <authorList>
            <person name="de Groot N.N."/>
        </authorList>
    </citation>
    <scope>NUCLEOTIDE SEQUENCE [LARGE SCALE GENOMIC DNA]</scope>
    <source>
        <strain evidence="15 16">CPCC 100156</strain>
    </source>
</reference>
<keyword evidence="5" id="KW-0812">Transmembrane</keyword>
<dbReference type="NCBIfam" id="TIGR02517">
    <property type="entry name" value="type_II_gspD"/>
    <property type="match status" value="1"/>
</dbReference>
<evidence type="ECO:0000256" key="8">
    <source>
        <dbReference type="ARBA" id="ARBA00023136"/>
    </source>
</evidence>
<dbReference type="InterPro" id="IPR005644">
    <property type="entry name" value="NolW-like"/>
</dbReference>
<proteinExistence type="inferred from homology"/>
<name>A0A1G7DST1_9PROT</name>
<evidence type="ECO:0000256" key="5">
    <source>
        <dbReference type="ARBA" id="ARBA00022692"/>
    </source>
</evidence>
<feature type="domain" description="NolW-like" evidence="13">
    <location>
        <begin position="201"/>
        <end position="258"/>
    </location>
</feature>
<dbReference type="PRINTS" id="PR00811">
    <property type="entry name" value="BCTERIALGSPD"/>
</dbReference>
<evidence type="ECO:0000256" key="2">
    <source>
        <dbReference type="ARBA" id="ARBA00006980"/>
    </source>
</evidence>
<evidence type="ECO:0000259" key="14">
    <source>
        <dbReference type="Pfam" id="PF21305"/>
    </source>
</evidence>
<evidence type="ECO:0000256" key="6">
    <source>
        <dbReference type="ARBA" id="ARBA00022729"/>
    </source>
</evidence>
<feature type="region of interest" description="Disordered" evidence="11">
    <location>
        <begin position="1"/>
        <end position="26"/>
    </location>
</feature>
<feature type="domain" description="GspD-like N0" evidence="14">
    <location>
        <begin position="112"/>
        <end position="182"/>
    </location>
</feature>
<gene>
    <name evidence="15" type="ORF">SAMN04487779_10512</name>
</gene>
<feature type="compositionally biased region" description="Gly residues" evidence="11">
    <location>
        <begin position="384"/>
        <end position="394"/>
    </location>
</feature>
<keyword evidence="7" id="KW-0653">Protein transport</keyword>
<dbReference type="PANTHER" id="PTHR30332:SF25">
    <property type="entry name" value="SECRETIN XPSD"/>
    <property type="match status" value="1"/>
</dbReference>
<keyword evidence="4" id="KW-1134">Transmembrane beta strand</keyword>
<dbReference type="InterPro" id="IPR004846">
    <property type="entry name" value="T2SS/T3SS_dom"/>
</dbReference>
<comment type="similarity">
    <text evidence="2">Belongs to the bacterial secretin family. GSP D subfamily.</text>
</comment>
<evidence type="ECO:0000259" key="13">
    <source>
        <dbReference type="Pfam" id="PF03958"/>
    </source>
</evidence>
<dbReference type="Pfam" id="PF00263">
    <property type="entry name" value="Secretin"/>
    <property type="match status" value="1"/>
</dbReference>
<feature type="region of interest" description="Disordered" evidence="11">
    <location>
        <begin position="365"/>
        <end position="428"/>
    </location>
</feature>
<evidence type="ECO:0000256" key="1">
    <source>
        <dbReference type="ARBA" id="ARBA00004442"/>
    </source>
</evidence>
<dbReference type="Pfam" id="PF21305">
    <property type="entry name" value="type_II_gspD_N0"/>
    <property type="match status" value="1"/>
</dbReference>
<dbReference type="Proteomes" id="UP000198925">
    <property type="component" value="Unassembled WGS sequence"/>
</dbReference>
<evidence type="ECO:0000256" key="4">
    <source>
        <dbReference type="ARBA" id="ARBA00022452"/>
    </source>
</evidence>
<dbReference type="InterPro" id="IPR049371">
    <property type="entry name" value="GspD-like_N0"/>
</dbReference>
<keyword evidence="6" id="KW-0732">Signal</keyword>
<dbReference type="AlphaFoldDB" id="A0A1G7DST1"/>
<evidence type="ECO:0000256" key="11">
    <source>
        <dbReference type="SAM" id="MobiDB-lite"/>
    </source>
</evidence>
<dbReference type="Gene3D" id="3.55.50.30">
    <property type="match status" value="1"/>
</dbReference>
<dbReference type="Pfam" id="PF03958">
    <property type="entry name" value="Secretin_N"/>
    <property type="match status" value="2"/>
</dbReference>
<sequence>MGRRGHLGRSSTHQGRTPPARAYGGLAGTRLSPGTLPCCILALLASGCTPPPPPAISALPASRTLPAAAPPRLDSIVGSPTAAPPPQVAYGRPAAPSLPTPTQGRGTGEVSLDFAGTDIREVVAQILGTLLRENYAIDPAVQGTATLRTVQPLPRDQLLPTLQALLAQNGAALVRSGALYRVVPAAQAATVAAAEGVGGNSVVMLRYAAAEDLARVLGPFVADGGRISADPARNALIVGGDPQARDNLLGLVRAFDIDTLAGQSYALLPVAAGEVRDVATALQEALRGPAAAGSGGPIRIVPMARVNAVLVVAQQPRQIDEARRVFTLVDNVRRQTVRSWHVHYLQNGTANDAAYMLQQAFTPNNVTAQPTRPRGASGVASMGTGAGTAGGSGPSLGRPSLGGNSGGGLGGGSSSGGGLAGAGTPTTGAPPGAAGSIALLAPPAAAAPGLNPLLGPLDPGGAEANSDTLRIIPEPQNNALLFYGTRREVETIVAMLRKIDIMPLQVRIDAVIAEVTLNDTLQYGTQFYFRSGGLNGILSTAQGAFNPAAIAFGATLPGFILGGTRATGAPAAISALQDITTVNVLSSPQLLVVDNQTARLQVGDLVPYLSQTAQSVITPNAPVVSSINYQQTGVVIEITPRVNSGGLVTLDVMQNVSDVARNITTPGINSPTFQERSVVSRVVVQDGQTIGLAGLIRDNVNTGNQGIPWLKDIPLLGALASTQNNTRQRTELLIMITPHVMRDQRDARALTEDLREQLINAAAVPERLSTLPASGSADPGERLRRQLGLRR</sequence>
<evidence type="ECO:0000256" key="3">
    <source>
        <dbReference type="ARBA" id="ARBA00022448"/>
    </source>
</evidence>
<dbReference type="InterPro" id="IPR038591">
    <property type="entry name" value="NolW-like_sf"/>
</dbReference>
<keyword evidence="8" id="KW-0472">Membrane</keyword>
<dbReference type="GO" id="GO:0009279">
    <property type="term" value="C:cell outer membrane"/>
    <property type="evidence" value="ECO:0007669"/>
    <property type="project" value="UniProtKB-SubCell"/>
</dbReference>
<dbReference type="InterPro" id="IPR050810">
    <property type="entry name" value="Bact_Secretion_Sys_Channel"/>
</dbReference>
<dbReference type="PANTHER" id="PTHR30332">
    <property type="entry name" value="PROBABLE GENERAL SECRETION PATHWAY PROTEIN D"/>
    <property type="match status" value="1"/>
</dbReference>
<dbReference type="GO" id="GO:0015628">
    <property type="term" value="P:protein secretion by the type II secretion system"/>
    <property type="evidence" value="ECO:0007669"/>
    <property type="project" value="InterPro"/>
</dbReference>
<dbReference type="GO" id="GO:0015627">
    <property type="term" value="C:type II protein secretion system complex"/>
    <property type="evidence" value="ECO:0007669"/>
    <property type="project" value="InterPro"/>
</dbReference>
<keyword evidence="16" id="KW-1185">Reference proteome</keyword>
<dbReference type="EMBL" id="FMZX01000051">
    <property type="protein sequence ID" value="SDE53955.1"/>
    <property type="molecule type" value="Genomic_DNA"/>
</dbReference>
<dbReference type="InterPro" id="IPR001775">
    <property type="entry name" value="GspD/PilQ"/>
</dbReference>